<gene>
    <name evidence="1" type="ORF">Mal52_10430</name>
</gene>
<accession>A0A517ZJC3</accession>
<proteinExistence type="predicted"/>
<evidence type="ECO:0000313" key="2">
    <source>
        <dbReference type="Proteomes" id="UP000319383"/>
    </source>
</evidence>
<keyword evidence="2" id="KW-1185">Reference proteome</keyword>
<protein>
    <submittedName>
        <fullName evidence="1">Uncharacterized protein</fullName>
    </submittedName>
</protein>
<dbReference type="KEGG" id="sdyn:Mal52_10430"/>
<sequence>MKYGGADCCGGYCRRVELPRGDGAVWGLTVSPLPLAFHRRLRERGIVAPRRPTRVARDSSGKPLRDHQGLAVLVPDAESGEYLTALDLYNQRVAALVLVEGLRADESLQFETALPHVDGDWLGYADGICEELERAGWSAGDVGLVCEHVFRVSNLLDDHVRESAGNFSPAAAT</sequence>
<dbReference type="RefSeq" id="WP_145374614.1">
    <property type="nucleotide sequence ID" value="NZ_CP036276.1"/>
</dbReference>
<organism evidence="1 2">
    <name type="scientific">Symmachiella dynata</name>
    <dbReference type="NCBI Taxonomy" id="2527995"/>
    <lineage>
        <taxon>Bacteria</taxon>
        <taxon>Pseudomonadati</taxon>
        <taxon>Planctomycetota</taxon>
        <taxon>Planctomycetia</taxon>
        <taxon>Planctomycetales</taxon>
        <taxon>Planctomycetaceae</taxon>
        <taxon>Symmachiella</taxon>
    </lineage>
</organism>
<reference evidence="1 2" key="1">
    <citation type="submission" date="2019-02" db="EMBL/GenBank/DDBJ databases">
        <title>Deep-cultivation of Planctomycetes and their phenomic and genomic characterization uncovers novel biology.</title>
        <authorList>
            <person name="Wiegand S."/>
            <person name="Jogler M."/>
            <person name="Boedeker C."/>
            <person name="Pinto D."/>
            <person name="Vollmers J."/>
            <person name="Rivas-Marin E."/>
            <person name="Kohn T."/>
            <person name="Peeters S.H."/>
            <person name="Heuer A."/>
            <person name="Rast P."/>
            <person name="Oberbeckmann S."/>
            <person name="Bunk B."/>
            <person name="Jeske O."/>
            <person name="Meyerdierks A."/>
            <person name="Storesund J.E."/>
            <person name="Kallscheuer N."/>
            <person name="Luecker S."/>
            <person name="Lage O.M."/>
            <person name="Pohl T."/>
            <person name="Merkel B.J."/>
            <person name="Hornburger P."/>
            <person name="Mueller R.-W."/>
            <person name="Bruemmer F."/>
            <person name="Labrenz M."/>
            <person name="Spormann A.M."/>
            <person name="Op den Camp H."/>
            <person name="Overmann J."/>
            <person name="Amann R."/>
            <person name="Jetten M.S.M."/>
            <person name="Mascher T."/>
            <person name="Medema M.H."/>
            <person name="Devos D.P."/>
            <person name="Kaster A.-K."/>
            <person name="Ovreas L."/>
            <person name="Rohde M."/>
            <person name="Galperin M.Y."/>
            <person name="Jogler C."/>
        </authorList>
    </citation>
    <scope>NUCLEOTIDE SEQUENCE [LARGE SCALE GENOMIC DNA]</scope>
    <source>
        <strain evidence="1 2">Mal52</strain>
    </source>
</reference>
<name>A0A517ZJC3_9PLAN</name>
<dbReference type="EMBL" id="CP036276">
    <property type="protein sequence ID" value="QDU42580.1"/>
    <property type="molecule type" value="Genomic_DNA"/>
</dbReference>
<dbReference type="Proteomes" id="UP000319383">
    <property type="component" value="Chromosome"/>
</dbReference>
<dbReference type="AlphaFoldDB" id="A0A517ZJC3"/>
<evidence type="ECO:0000313" key="1">
    <source>
        <dbReference type="EMBL" id="QDU42580.1"/>
    </source>
</evidence>